<evidence type="ECO:0000259" key="2">
    <source>
        <dbReference type="Pfam" id="PF10106"/>
    </source>
</evidence>
<evidence type="ECO:0000313" key="4">
    <source>
        <dbReference type="Proteomes" id="UP001629246"/>
    </source>
</evidence>
<reference evidence="3 4" key="1">
    <citation type="journal article" date="2024" name="Chem. Sci.">
        <title>Discovery of megapolipeptins by genome mining of a Burkholderiales bacteria collection.</title>
        <authorList>
            <person name="Paulo B.S."/>
            <person name="Recchia M.J.J."/>
            <person name="Lee S."/>
            <person name="Fergusson C.H."/>
            <person name="Romanowski S.B."/>
            <person name="Hernandez A."/>
            <person name="Krull N."/>
            <person name="Liu D.Y."/>
            <person name="Cavanagh H."/>
            <person name="Bos A."/>
            <person name="Gray C.A."/>
            <person name="Murphy B.T."/>
            <person name="Linington R.G."/>
            <person name="Eustaquio A.S."/>
        </authorList>
    </citation>
    <scope>NUCLEOTIDE SEQUENCE [LARGE SCALE GENOMIC DNA]</scope>
    <source>
        <strain evidence="3 4">RL21-008-BIB-A</strain>
    </source>
</reference>
<dbReference type="Pfam" id="PF10106">
    <property type="entry name" value="DUF2345"/>
    <property type="match status" value="1"/>
</dbReference>
<name>A0ABW9AH66_9BURK</name>
<dbReference type="EMBL" id="JAQQFM010000013">
    <property type="protein sequence ID" value="MFL9927185.1"/>
    <property type="molecule type" value="Genomic_DNA"/>
</dbReference>
<evidence type="ECO:0000313" key="3">
    <source>
        <dbReference type="EMBL" id="MFL9927185.1"/>
    </source>
</evidence>
<dbReference type="RefSeq" id="WP_408160428.1">
    <property type="nucleotide sequence ID" value="NZ_JAQQFM010000013.1"/>
</dbReference>
<protein>
    <submittedName>
        <fullName evidence="3">DUF2345 domain-containing protein</fullName>
    </submittedName>
</protein>
<feature type="non-terminal residue" evidence="3">
    <location>
        <position position="1"/>
    </location>
</feature>
<accession>A0ABW9AH66</accession>
<keyword evidence="4" id="KW-1185">Reference proteome</keyword>
<sequence length="215" mass="23789">KGKVELQAQNDAMELTALKDIQIASVDGKLVLSSTKEVWIGAGGSYIRITASGIENVTLGEIYERCAYWDKVAPAAQQISSVVPHSLPRTPLMLRTVSSPISRSHLPSGMPFKLLADGVKIQEGIMDNIGQMALEHRVGTKKYELELANLLTFRIPVPEQYSDDRNGELANHGIHYHEPQLNSGEESEDRSKNRQVYSRLVRLGNQGQGRNQESP</sequence>
<feature type="region of interest" description="Disordered" evidence="1">
    <location>
        <begin position="177"/>
        <end position="196"/>
    </location>
</feature>
<dbReference type="Proteomes" id="UP001629246">
    <property type="component" value="Unassembled WGS sequence"/>
</dbReference>
<gene>
    <name evidence="3" type="ORF">PQR62_23130</name>
</gene>
<comment type="caution">
    <text evidence="3">The sequence shown here is derived from an EMBL/GenBank/DDBJ whole genome shotgun (WGS) entry which is preliminary data.</text>
</comment>
<organism evidence="3 4">
    <name type="scientific">Herbaspirillum lusitanum</name>
    <dbReference type="NCBI Taxonomy" id="213312"/>
    <lineage>
        <taxon>Bacteria</taxon>
        <taxon>Pseudomonadati</taxon>
        <taxon>Pseudomonadota</taxon>
        <taxon>Betaproteobacteria</taxon>
        <taxon>Burkholderiales</taxon>
        <taxon>Oxalobacteraceae</taxon>
        <taxon>Herbaspirillum</taxon>
    </lineage>
</organism>
<evidence type="ECO:0000256" key="1">
    <source>
        <dbReference type="SAM" id="MobiDB-lite"/>
    </source>
</evidence>
<proteinExistence type="predicted"/>
<dbReference type="InterPro" id="IPR018769">
    <property type="entry name" value="VgrG2_DUF2345"/>
</dbReference>
<feature type="domain" description="DUF2345" evidence="2">
    <location>
        <begin position="1"/>
        <end position="74"/>
    </location>
</feature>